<accession>A0A482XQC9</accession>
<evidence type="ECO:0000256" key="13">
    <source>
        <dbReference type="RuleBase" id="RU000504"/>
    </source>
</evidence>
<evidence type="ECO:0000256" key="9">
    <source>
        <dbReference type="ARBA" id="ARBA00022840"/>
    </source>
</evidence>
<evidence type="ECO:0000256" key="10">
    <source>
        <dbReference type="ARBA" id="ARBA00022842"/>
    </source>
</evidence>
<name>A0A482XQC9_LAOST</name>
<evidence type="ECO:0000256" key="11">
    <source>
        <dbReference type="ARBA" id="ARBA00023152"/>
    </source>
</evidence>
<organism evidence="15 16">
    <name type="scientific">Laodelphax striatellus</name>
    <name type="common">Small brown planthopper</name>
    <name type="synonym">Delphax striatella</name>
    <dbReference type="NCBI Taxonomy" id="195883"/>
    <lineage>
        <taxon>Eukaryota</taxon>
        <taxon>Metazoa</taxon>
        <taxon>Ecdysozoa</taxon>
        <taxon>Arthropoda</taxon>
        <taxon>Hexapoda</taxon>
        <taxon>Insecta</taxon>
        <taxon>Pterygota</taxon>
        <taxon>Neoptera</taxon>
        <taxon>Paraneoptera</taxon>
        <taxon>Hemiptera</taxon>
        <taxon>Auchenorrhyncha</taxon>
        <taxon>Fulgoroidea</taxon>
        <taxon>Delphacidae</taxon>
        <taxon>Criomorphinae</taxon>
        <taxon>Laodelphax</taxon>
    </lineage>
</organism>
<dbReference type="InterPro" id="IPR040442">
    <property type="entry name" value="Pyrv_kinase-like_dom_sf"/>
</dbReference>
<dbReference type="UniPathway" id="UPA00109">
    <property type="reaction ID" value="UER00188"/>
</dbReference>
<feature type="non-terminal residue" evidence="15">
    <location>
        <position position="100"/>
    </location>
</feature>
<keyword evidence="5 13" id="KW-0808">Transferase</keyword>
<keyword evidence="8 13" id="KW-0418">Kinase</keyword>
<evidence type="ECO:0000256" key="7">
    <source>
        <dbReference type="ARBA" id="ARBA00022741"/>
    </source>
</evidence>
<dbReference type="InterPro" id="IPR001697">
    <property type="entry name" value="Pyr_Knase"/>
</dbReference>
<evidence type="ECO:0000256" key="6">
    <source>
        <dbReference type="ARBA" id="ARBA00022723"/>
    </source>
</evidence>
<dbReference type="OrthoDB" id="6600357at2759"/>
<comment type="similarity">
    <text evidence="3 13">Belongs to the pyruvate kinase family.</text>
</comment>
<dbReference type="InterPro" id="IPR015813">
    <property type="entry name" value="Pyrv/PenolPyrv_kinase-like_dom"/>
</dbReference>
<gene>
    <name evidence="15" type="ORF">LSTR_LSTR016533</name>
</gene>
<keyword evidence="9" id="KW-0067">ATP-binding</keyword>
<feature type="domain" description="Pyruvate kinase barrel" evidence="14">
    <location>
        <begin position="2"/>
        <end position="99"/>
    </location>
</feature>
<keyword evidence="12" id="KW-0670">Pyruvate</keyword>
<evidence type="ECO:0000256" key="1">
    <source>
        <dbReference type="ARBA" id="ARBA00001958"/>
    </source>
</evidence>
<dbReference type="GO" id="GO:0000287">
    <property type="term" value="F:magnesium ion binding"/>
    <property type="evidence" value="ECO:0007669"/>
    <property type="project" value="InterPro"/>
</dbReference>
<evidence type="ECO:0000256" key="3">
    <source>
        <dbReference type="ARBA" id="ARBA00008663"/>
    </source>
</evidence>
<sequence>NLTQKDLDDLELATNLSLDFIFVPSVRSESLLEEIRTFNERRHSNLLIVAKLQNKLVNENTESIVKQADAVVLVRDALGVETSGVRIVSTMDNICSMCKK</sequence>
<dbReference type="InterPro" id="IPR015793">
    <property type="entry name" value="Pyrv_Knase_brl"/>
</dbReference>
<evidence type="ECO:0000256" key="2">
    <source>
        <dbReference type="ARBA" id="ARBA00004997"/>
    </source>
</evidence>
<evidence type="ECO:0000313" key="15">
    <source>
        <dbReference type="EMBL" id="RZF47976.1"/>
    </source>
</evidence>
<dbReference type="Pfam" id="PF00224">
    <property type="entry name" value="PK"/>
    <property type="match status" value="1"/>
</dbReference>
<dbReference type="Gene3D" id="3.20.20.60">
    <property type="entry name" value="Phosphoenolpyruvate-binding domains"/>
    <property type="match status" value="1"/>
</dbReference>
<dbReference type="GO" id="GO:0030955">
    <property type="term" value="F:potassium ion binding"/>
    <property type="evidence" value="ECO:0007669"/>
    <property type="project" value="InterPro"/>
</dbReference>
<dbReference type="EC" id="2.7.1.40" evidence="4 13"/>
<dbReference type="SUPFAM" id="SSF51621">
    <property type="entry name" value="Phosphoenolpyruvate/pyruvate domain"/>
    <property type="match status" value="1"/>
</dbReference>
<feature type="non-terminal residue" evidence="15">
    <location>
        <position position="1"/>
    </location>
</feature>
<comment type="catalytic activity">
    <reaction evidence="13">
        <text>pyruvate + ATP = phosphoenolpyruvate + ADP + H(+)</text>
        <dbReference type="Rhea" id="RHEA:18157"/>
        <dbReference type="ChEBI" id="CHEBI:15361"/>
        <dbReference type="ChEBI" id="CHEBI:15378"/>
        <dbReference type="ChEBI" id="CHEBI:30616"/>
        <dbReference type="ChEBI" id="CHEBI:58702"/>
        <dbReference type="ChEBI" id="CHEBI:456216"/>
        <dbReference type="EC" id="2.7.1.40"/>
    </reaction>
</comment>
<evidence type="ECO:0000313" key="16">
    <source>
        <dbReference type="Proteomes" id="UP000291343"/>
    </source>
</evidence>
<comment type="pathway">
    <text evidence="2 13">Carbohydrate degradation; glycolysis; pyruvate from D-glyceraldehyde 3-phosphate: step 5/5.</text>
</comment>
<keyword evidence="11 13" id="KW-0324">Glycolysis</keyword>
<keyword evidence="6" id="KW-0479">Metal-binding</keyword>
<dbReference type="AlphaFoldDB" id="A0A482XQC9"/>
<dbReference type="PRINTS" id="PR01050">
    <property type="entry name" value="PYRUVTKNASE"/>
</dbReference>
<keyword evidence="16" id="KW-1185">Reference proteome</keyword>
<comment type="caution">
    <text evidence="15">The sequence shown here is derived from an EMBL/GenBank/DDBJ whole genome shotgun (WGS) entry which is preliminary data.</text>
</comment>
<dbReference type="GO" id="GO:0005524">
    <property type="term" value="F:ATP binding"/>
    <property type="evidence" value="ECO:0007669"/>
    <property type="project" value="UniProtKB-KW"/>
</dbReference>
<dbReference type="Proteomes" id="UP000291343">
    <property type="component" value="Unassembled WGS sequence"/>
</dbReference>
<evidence type="ECO:0000256" key="8">
    <source>
        <dbReference type="ARBA" id="ARBA00022777"/>
    </source>
</evidence>
<dbReference type="GO" id="GO:0004743">
    <property type="term" value="F:pyruvate kinase activity"/>
    <property type="evidence" value="ECO:0007669"/>
    <property type="project" value="UniProtKB-EC"/>
</dbReference>
<evidence type="ECO:0000256" key="4">
    <source>
        <dbReference type="ARBA" id="ARBA00012142"/>
    </source>
</evidence>
<evidence type="ECO:0000259" key="14">
    <source>
        <dbReference type="Pfam" id="PF00224"/>
    </source>
</evidence>
<proteinExistence type="inferred from homology"/>
<protein>
    <recommendedName>
        <fullName evidence="4 13">Pyruvate kinase</fullName>
        <ecNumber evidence="4 13">2.7.1.40</ecNumber>
    </recommendedName>
</protein>
<dbReference type="PANTHER" id="PTHR11817">
    <property type="entry name" value="PYRUVATE KINASE"/>
    <property type="match status" value="1"/>
</dbReference>
<reference evidence="15 16" key="1">
    <citation type="journal article" date="2017" name="Gigascience">
        <title>Genome sequence of the small brown planthopper, Laodelphax striatellus.</title>
        <authorList>
            <person name="Zhu J."/>
            <person name="Jiang F."/>
            <person name="Wang X."/>
            <person name="Yang P."/>
            <person name="Bao Y."/>
            <person name="Zhao W."/>
            <person name="Wang W."/>
            <person name="Lu H."/>
            <person name="Wang Q."/>
            <person name="Cui N."/>
            <person name="Li J."/>
            <person name="Chen X."/>
            <person name="Luo L."/>
            <person name="Yu J."/>
            <person name="Kang L."/>
            <person name="Cui F."/>
        </authorList>
    </citation>
    <scope>NUCLEOTIDE SEQUENCE [LARGE SCALE GENOMIC DNA]</scope>
    <source>
        <strain evidence="15">Lst14</strain>
    </source>
</reference>
<keyword evidence="10 13" id="KW-0460">Magnesium</keyword>
<evidence type="ECO:0000256" key="5">
    <source>
        <dbReference type="ARBA" id="ARBA00022679"/>
    </source>
</evidence>
<keyword evidence="7" id="KW-0547">Nucleotide-binding</keyword>
<comment type="cofactor">
    <cofactor evidence="1">
        <name>K(+)</name>
        <dbReference type="ChEBI" id="CHEBI:29103"/>
    </cofactor>
</comment>
<dbReference type="EMBL" id="QKKF02002881">
    <property type="protein sequence ID" value="RZF47976.1"/>
    <property type="molecule type" value="Genomic_DNA"/>
</dbReference>
<dbReference type="STRING" id="195883.A0A482XQC9"/>
<dbReference type="GO" id="GO:0016301">
    <property type="term" value="F:kinase activity"/>
    <property type="evidence" value="ECO:0007669"/>
    <property type="project" value="UniProtKB-KW"/>
</dbReference>
<evidence type="ECO:0000256" key="12">
    <source>
        <dbReference type="ARBA" id="ARBA00023317"/>
    </source>
</evidence>
<dbReference type="InParanoid" id="A0A482XQC9"/>